<comment type="caution">
    <text evidence="1">The sequence shown here is derived from an EMBL/GenBank/DDBJ whole genome shotgun (WGS) entry which is preliminary data.</text>
</comment>
<sequence length="274" mass="29998">MSSYPYPPLIPGDPREVADRVAEALAAAWQELEDSRLSVLARILAGGGHWRLAHVLATIEEYKQAITEFSARVDEEAQAFVSRQLPYLYEQGAERVQLPDGGPFTWTKAHSDALQSLAADSYGDFLRRSQEAQRMAEVWYRIARQAARETVPRTATGGTTALQAAKKLADRLGGRGLNYVIYRNGARVPVRAWAESATLAKSAVAYNSGTLNRAVEAGVRFMQVFDGSGCGWTSHDDPDKANGTVRTVEEAAEQPIAHPRCLRAFGPRPDLGDL</sequence>
<keyword evidence="2" id="KW-1185">Reference proteome</keyword>
<dbReference type="InterPro" id="IPR009319">
    <property type="entry name" value="Phage_A118_VSP1"/>
</dbReference>
<dbReference type="EMBL" id="JBHFAB010000023">
    <property type="protein sequence ID" value="MFC1420047.1"/>
    <property type="molecule type" value="Genomic_DNA"/>
</dbReference>
<dbReference type="Pfam" id="PF06152">
    <property type="entry name" value="Phage_min_cap2"/>
    <property type="match status" value="1"/>
</dbReference>
<evidence type="ECO:0000313" key="2">
    <source>
        <dbReference type="Proteomes" id="UP001592531"/>
    </source>
</evidence>
<organism evidence="1 2">
    <name type="scientific">Streptacidiphilus cavernicola</name>
    <dbReference type="NCBI Taxonomy" id="3342716"/>
    <lineage>
        <taxon>Bacteria</taxon>
        <taxon>Bacillati</taxon>
        <taxon>Actinomycetota</taxon>
        <taxon>Actinomycetes</taxon>
        <taxon>Kitasatosporales</taxon>
        <taxon>Streptomycetaceae</taxon>
        <taxon>Streptacidiphilus</taxon>
    </lineage>
</organism>
<evidence type="ECO:0000313" key="1">
    <source>
        <dbReference type="EMBL" id="MFC1420047.1"/>
    </source>
</evidence>
<accession>A0ABV6W238</accession>
<name>A0ABV6W238_9ACTN</name>
<proteinExistence type="predicted"/>
<gene>
    <name evidence="1" type="ORF">ACEZDE_25915</name>
</gene>
<dbReference type="RefSeq" id="WP_380540528.1">
    <property type="nucleotide sequence ID" value="NZ_JBHFAB010000023.1"/>
</dbReference>
<dbReference type="Proteomes" id="UP001592531">
    <property type="component" value="Unassembled WGS sequence"/>
</dbReference>
<protein>
    <submittedName>
        <fullName evidence="1">Phage minor capsid protein</fullName>
    </submittedName>
</protein>
<reference evidence="1 2" key="1">
    <citation type="submission" date="2024-09" db="EMBL/GenBank/DDBJ databases">
        <authorList>
            <person name="Lee S.D."/>
        </authorList>
    </citation>
    <scope>NUCLEOTIDE SEQUENCE [LARGE SCALE GENOMIC DNA]</scope>
    <source>
        <strain evidence="1 2">N8-3</strain>
    </source>
</reference>